<feature type="compositionally biased region" description="Basic residues" evidence="1">
    <location>
        <begin position="256"/>
        <end position="268"/>
    </location>
</feature>
<feature type="transmembrane region" description="Helical" evidence="2">
    <location>
        <begin position="228"/>
        <end position="248"/>
    </location>
</feature>
<dbReference type="AlphaFoldDB" id="A0A1I8FNB6"/>
<feature type="compositionally biased region" description="Gly residues" evidence="1">
    <location>
        <begin position="274"/>
        <end position="283"/>
    </location>
</feature>
<dbReference type="Proteomes" id="UP000095280">
    <property type="component" value="Unplaced"/>
</dbReference>
<reference evidence="4" key="1">
    <citation type="submission" date="2016-11" db="UniProtKB">
        <authorList>
            <consortium name="WormBaseParasite"/>
        </authorList>
    </citation>
    <scope>IDENTIFICATION</scope>
</reference>
<feature type="compositionally biased region" description="Basic residues" evidence="1">
    <location>
        <begin position="22"/>
        <end position="38"/>
    </location>
</feature>
<name>A0A1I8FNB6_9PLAT</name>
<protein>
    <submittedName>
        <fullName evidence="4">Protein kinase domain-containing protein</fullName>
    </submittedName>
</protein>
<feature type="region of interest" description="Disordered" evidence="1">
    <location>
        <begin position="1"/>
        <end position="63"/>
    </location>
</feature>
<evidence type="ECO:0000313" key="3">
    <source>
        <dbReference type="Proteomes" id="UP000095280"/>
    </source>
</evidence>
<evidence type="ECO:0000313" key="4">
    <source>
        <dbReference type="WBParaSite" id="maker-unitig_41182-snap-gene-0.2-mRNA-1"/>
    </source>
</evidence>
<evidence type="ECO:0000256" key="2">
    <source>
        <dbReference type="SAM" id="Phobius"/>
    </source>
</evidence>
<feature type="compositionally biased region" description="Low complexity" evidence="1">
    <location>
        <begin position="294"/>
        <end position="306"/>
    </location>
</feature>
<keyword evidence="3" id="KW-1185">Reference proteome</keyword>
<dbReference type="WBParaSite" id="maker-unitig_41182-snap-gene-0.2-mRNA-1">
    <property type="protein sequence ID" value="maker-unitig_41182-snap-gene-0.2-mRNA-1"/>
    <property type="gene ID" value="maker-unitig_41182-snap-gene-0.2"/>
</dbReference>
<keyword evidence="2" id="KW-0812">Transmembrane</keyword>
<feature type="compositionally biased region" description="Gly residues" evidence="1">
    <location>
        <begin position="345"/>
        <end position="354"/>
    </location>
</feature>
<keyword evidence="2" id="KW-0472">Membrane</keyword>
<accession>A0A1I8FNB6</accession>
<evidence type="ECO:0000256" key="1">
    <source>
        <dbReference type="SAM" id="MobiDB-lite"/>
    </source>
</evidence>
<feature type="region of interest" description="Disordered" evidence="1">
    <location>
        <begin position="493"/>
        <end position="543"/>
    </location>
</feature>
<feature type="region of interest" description="Disordered" evidence="1">
    <location>
        <begin position="341"/>
        <end position="417"/>
    </location>
</feature>
<feature type="compositionally biased region" description="Gly residues" evidence="1">
    <location>
        <begin position="520"/>
        <end position="542"/>
    </location>
</feature>
<keyword evidence="2" id="KW-1133">Transmembrane helix</keyword>
<feature type="compositionally biased region" description="Gly residues" evidence="1">
    <location>
        <begin position="365"/>
        <end position="378"/>
    </location>
</feature>
<sequence length="755" mass="78933">PPSWTAVQRGGQLDRPDLRPARLGRGRPPLRSRTRRGMPPRSRSSSAVVDAKPRADSTRRGFGLRCPSCARSPPTRARIRCHLGYMQSDFSMVATFPAGHAATGAAGVPAPACPLRAAHLAARRWSRNGPLTGYTVYYAPHGGQFISRNAAAKETQIVAPVCSSPVCICVQGAPPRNQAGRRAGHQLDSIYDAGCQTDTAAAWCLTQLQDQDPNVSINSPDSESDRKLWFVIGGGFGLAIVLLIVAIANRLPLSKRRGSGRHRRRRRPPAQTAGGPGGQGGGEPDWSRGGSQSAAPGLARARGGAADIDRAEASTSCSTSNRRQTSAAGRENCLELRHLPQAGRGADGPVGGPFGRSSVHPPHHLGGGHLGLGGGRGFMGEPLLLDHPGGASPNPPGHFRNISSSGLYPPGTPPSYQPGAALLLPSGLRQEALPRRRELTRPTSARPALESPALLLVRHPSRSSVVYIGGGGGGVYSCTDAHAGVARQNGRSVNVTPDHILNPPRLPSLHGGQRSRRGGRGGSGGGLSGAYNGGGAGGGGGADPHSTVNVKKCMYHRESWVRVRIPVACLTAVSLRPEHQRRLSRRSFGIPQSLQLCQIARRCTPAHISVQAGRTKPQRSSFAAALPASRRPARQRFHSVSLVSSVRQSAEAGQRSGQRCVRLRSVISQRVAGKSRALAASGPTVGQSRAAASVMVAAAPSPAPEGSRASGASAARFWRELGPLCRHWEAGEMQTAGRQAAHAVGSGQSVSLVGS</sequence>
<feature type="region of interest" description="Disordered" evidence="1">
    <location>
        <begin position="256"/>
        <end position="329"/>
    </location>
</feature>
<proteinExistence type="predicted"/>
<feature type="compositionally biased region" description="Polar residues" evidence="1">
    <location>
        <begin position="314"/>
        <end position="327"/>
    </location>
</feature>
<organism evidence="3 4">
    <name type="scientific">Macrostomum lignano</name>
    <dbReference type="NCBI Taxonomy" id="282301"/>
    <lineage>
        <taxon>Eukaryota</taxon>
        <taxon>Metazoa</taxon>
        <taxon>Spiralia</taxon>
        <taxon>Lophotrochozoa</taxon>
        <taxon>Platyhelminthes</taxon>
        <taxon>Rhabditophora</taxon>
        <taxon>Macrostomorpha</taxon>
        <taxon>Macrostomida</taxon>
        <taxon>Macrostomidae</taxon>
        <taxon>Macrostomum</taxon>
    </lineage>
</organism>